<evidence type="ECO:0000256" key="1">
    <source>
        <dbReference type="SAM" id="MobiDB-lite"/>
    </source>
</evidence>
<name>A0A4Q1QPB7_9ACTN</name>
<evidence type="ECO:0000313" key="3">
    <source>
        <dbReference type="Proteomes" id="UP000289482"/>
    </source>
</evidence>
<reference evidence="2 3" key="1">
    <citation type="submission" date="2019-01" db="EMBL/GenBank/DDBJ databases">
        <title>Draft genome sequences of the type strain Streptomyces sioyaensis DSM 40032 and its novel strain, TM32, a thermotolerant antibiotics-producing actinobacterium.</title>
        <authorList>
            <person name="Nakaew N."/>
            <person name="Lumyong S."/>
            <person name="Sloan W.T."/>
            <person name="Sungthong R."/>
        </authorList>
    </citation>
    <scope>NUCLEOTIDE SEQUENCE [LARGE SCALE GENOMIC DNA]</scope>
    <source>
        <strain evidence="2 3">DSM 40032</strain>
    </source>
</reference>
<dbReference type="Proteomes" id="UP000289482">
    <property type="component" value="Unassembled WGS sequence"/>
</dbReference>
<proteinExistence type="predicted"/>
<protein>
    <submittedName>
        <fullName evidence="2">Uncharacterized protein</fullName>
    </submittedName>
</protein>
<gene>
    <name evidence="2" type="ORF">EST54_24735</name>
</gene>
<keyword evidence="3" id="KW-1185">Reference proteome</keyword>
<dbReference type="Pfam" id="PF20129">
    <property type="entry name" value="DUF6519"/>
    <property type="match status" value="2"/>
</dbReference>
<dbReference type="EMBL" id="SDIF01000088">
    <property type="protein sequence ID" value="RXS62832.1"/>
    <property type="molecule type" value="Genomic_DNA"/>
</dbReference>
<feature type="region of interest" description="Disordered" evidence="1">
    <location>
        <begin position="200"/>
        <end position="221"/>
    </location>
</feature>
<comment type="caution">
    <text evidence="2">The sequence shown here is derived from an EMBL/GenBank/DDBJ whole genome shotgun (WGS) entry which is preliminary data.</text>
</comment>
<accession>A0A4Q1QPB7</accession>
<dbReference type="RefSeq" id="WP_129249928.1">
    <property type="nucleotide sequence ID" value="NZ_JABZEL010000021.1"/>
</dbReference>
<organism evidence="2 3">
    <name type="scientific">Streptomyces sioyaensis</name>
    <dbReference type="NCBI Taxonomy" id="67364"/>
    <lineage>
        <taxon>Bacteria</taxon>
        <taxon>Bacillati</taxon>
        <taxon>Actinomycetota</taxon>
        <taxon>Actinomycetes</taxon>
        <taxon>Kitasatosporales</taxon>
        <taxon>Streptomycetaceae</taxon>
        <taxon>Streptomyces</taxon>
    </lineage>
</organism>
<evidence type="ECO:0000313" key="2">
    <source>
        <dbReference type="EMBL" id="RXS62832.1"/>
    </source>
</evidence>
<dbReference type="AlphaFoldDB" id="A0A4Q1QPB7"/>
<dbReference type="GeneID" id="95781118"/>
<sequence length="460" mass="51565">MHGDFSRVTFDPAQRFSAVLAQQGRVQLDADINEQAAILQYFLRTLVVDLLGPATYPPDEDEERPGGFGVDAFDGKNFTLGSGRMYVDGILCECDGTDYLSQPHDHLVPDRDGDRLPQQPFLAYLRVWERLVTAVEAPRIREVALGPHSPDTTARTRVVWQVCWLPLEEDGQMPDMKTGTRYLRDRISRTFEPRGLLAARARRPEDDASPSYLSPSSGYRGPENQLYRVEVHQGGTAETATFKWSRENGSVTLPIRAVHGPSVELETLGRDDKLGIEAGGRVEIVDDASVYRGASDRLDERAPRLYTVQEIDHAANQVVLDADPADDPHHPTGGRVPGLHPFLRRWDHGATEWTSGDDAGGEPTPRTLQEGEWLRLEDGIEIRFEPSTERPRTYRRGAYWLIPARVLTGGVEWPTDQDGQPRPRPPRGVAYHYAPLAVVQPFAAGDYQMVDLRVPIPRRR</sequence>
<dbReference type="InterPro" id="IPR045392">
    <property type="entry name" value="DUF6519"/>
</dbReference>